<protein>
    <submittedName>
        <fullName evidence="1">Uncharacterized protein</fullName>
    </submittedName>
</protein>
<name>A0AAD7M7X5_MYCRO</name>
<dbReference type="Proteomes" id="UP001221757">
    <property type="component" value="Unassembled WGS sequence"/>
</dbReference>
<reference evidence="1" key="1">
    <citation type="submission" date="2023-03" db="EMBL/GenBank/DDBJ databases">
        <title>Massive genome expansion in bonnet fungi (Mycena s.s.) driven by repeated elements and novel gene families across ecological guilds.</title>
        <authorList>
            <consortium name="Lawrence Berkeley National Laboratory"/>
            <person name="Harder C.B."/>
            <person name="Miyauchi S."/>
            <person name="Viragh M."/>
            <person name="Kuo A."/>
            <person name="Thoen E."/>
            <person name="Andreopoulos B."/>
            <person name="Lu D."/>
            <person name="Skrede I."/>
            <person name="Drula E."/>
            <person name="Henrissat B."/>
            <person name="Morin E."/>
            <person name="Kohler A."/>
            <person name="Barry K."/>
            <person name="LaButti K."/>
            <person name="Morin E."/>
            <person name="Salamov A."/>
            <person name="Lipzen A."/>
            <person name="Mereny Z."/>
            <person name="Hegedus B."/>
            <person name="Baldrian P."/>
            <person name="Stursova M."/>
            <person name="Weitz H."/>
            <person name="Taylor A."/>
            <person name="Grigoriev I.V."/>
            <person name="Nagy L.G."/>
            <person name="Martin F."/>
            <person name="Kauserud H."/>
        </authorList>
    </citation>
    <scope>NUCLEOTIDE SEQUENCE</scope>
    <source>
        <strain evidence="1">CBHHK067</strain>
    </source>
</reference>
<gene>
    <name evidence="1" type="ORF">B0H17DRAFT_1038719</name>
</gene>
<sequence length="275" mass="28654">MTAFTALPPADARHCVTALPSATRSASTRCRPSAIAGAAVSPPTRTTAIGCGISASMHDTRAHAHPQYNVHHRRHAQQLPQPLCIGDGAFAASPRTATNFCGIRPLPLQPSPVSPAAPAAPSSSRSTLSGLFPVAHAASITFLLAARAFPIAGVAFVPSSCTSSVLATVPPHRSTRALGCILNTARGTTDVPNTHGSDPPSVVLRSPPPCVARAPLPPSHFLLEARAHSPAHTTHFSPARPPPHPPLDPCRAPTPRSRFQIRTMSPWGVLAVRSK</sequence>
<accession>A0AAD7M7X5</accession>
<dbReference type="EMBL" id="JARKIE010000009">
    <property type="protein sequence ID" value="KAJ7704907.1"/>
    <property type="molecule type" value="Genomic_DNA"/>
</dbReference>
<proteinExistence type="predicted"/>
<evidence type="ECO:0000313" key="2">
    <source>
        <dbReference type="Proteomes" id="UP001221757"/>
    </source>
</evidence>
<evidence type="ECO:0000313" key="1">
    <source>
        <dbReference type="EMBL" id="KAJ7704907.1"/>
    </source>
</evidence>
<keyword evidence="2" id="KW-1185">Reference proteome</keyword>
<dbReference type="AlphaFoldDB" id="A0AAD7M7X5"/>
<comment type="caution">
    <text evidence="1">The sequence shown here is derived from an EMBL/GenBank/DDBJ whole genome shotgun (WGS) entry which is preliminary data.</text>
</comment>
<organism evidence="1 2">
    <name type="scientific">Mycena rosella</name>
    <name type="common">Pink bonnet</name>
    <name type="synonym">Agaricus rosellus</name>
    <dbReference type="NCBI Taxonomy" id="1033263"/>
    <lineage>
        <taxon>Eukaryota</taxon>
        <taxon>Fungi</taxon>
        <taxon>Dikarya</taxon>
        <taxon>Basidiomycota</taxon>
        <taxon>Agaricomycotina</taxon>
        <taxon>Agaricomycetes</taxon>
        <taxon>Agaricomycetidae</taxon>
        <taxon>Agaricales</taxon>
        <taxon>Marasmiineae</taxon>
        <taxon>Mycenaceae</taxon>
        <taxon>Mycena</taxon>
    </lineage>
</organism>